<dbReference type="InParanoid" id="A0A0C2WDL1"/>
<dbReference type="PANTHER" id="PTHR20996">
    <property type="entry name" value="NUCLEAR ENVELOPE PHOSPHATASE-REGULATORY SUBUNIT 1"/>
    <property type="match status" value="1"/>
</dbReference>
<organism evidence="13 14">
    <name type="scientific">Amanita muscaria (strain Koide BX008)</name>
    <dbReference type="NCBI Taxonomy" id="946122"/>
    <lineage>
        <taxon>Eukaryota</taxon>
        <taxon>Fungi</taxon>
        <taxon>Dikarya</taxon>
        <taxon>Basidiomycota</taxon>
        <taxon>Agaricomycotina</taxon>
        <taxon>Agaricomycetes</taxon>
        <taxon>Agaricomycetidae</taxon>
        <taxon>Agaricales</taxon>
        <taxon>Pluteineae</taxon>
        <taxon>Amanitaceae</taxon>
        <taxon>Amanita</taxon>
    </lineage>
</organism>
<evidence type="ECO:0000256" key="12">
    <source>
        <dbReference type="SAM" id="Phobius"/>
    </source>
</evidence>
<evidence type="ECO:0000256" key="4">
    <source>
        <dbReference type="ARBA" id="ARBA00022490"/>
    </source>
</evidence>
<name>A0A0C2WDL1_AMAMK</name>
<evidence type="ECO:0000256" key="8">
    <source>
        <dbReference type="ARBA" id="ARBA00023136"/>
    </source>
</evidence>
<keyword evidence="9" id="KW-0539">Nucleus</keyword>
<dbReference type="Pfam" id="PF03907">
    <property type="entry name" value="Spo7"/>
    <property type="match status" value="1"/>
</dbReference>
<evidence type="ECO:0000256" key="7">
    <source>
        <dbReference type="ARBA" id="ARBA00023098"/>
    </source>
</evidence>
<evidence type="ECO:0000256" key="6">
    <source>
        <dbReference type="ARBA" id="ARBA00022989"/>
    </source>
</evidence>
<dbReference type="InterPro" id="IPR005605">
    <property type="entry name" value="Spo7"/>
</dbReference>
<feature type="compositionally biased region" description="Low complexity" evidence="11">
    <location>
        <begin position="175"/>
        <end position="197"/>
    </location>
</feature>
<feature type="transmembrane region" description="Helical" evidence="12">
    <location>
        <begin position="88"/>
        <end position="110"/>
    </location>
</feature>
<dbReference type="GO" id="GO:0071595">
    <property type="term" value="C:Nem1-Spo7 phosphatase complex"/>
    <property type="evidence" value="ECO:0007669"/>
    <property type="project" value="InterPro"/>
</dbReference>
<dbReference type="GO" id="GO:0006629">
    <property type="term" value="P:lipid metabolic process"/>
    <property type="evidence" value="ECO:0007669"/>
    <property type="project" value="UniProtKB-KW"/>
</dbReference>
<evidence type="ECO:0000256" key="11">
    <source>
        <dbReference type="SAM" id="MobiDB-lite"/>
    </source>
</evidence>
<evidence type="ECO:0000256" key="10">
    <source>
        <dbReference type="ARBA" id="ARBA00030458"/>
    </source>
</evidence>
<feature type="region of interest" description="Disordered" evidence="11">
    <location>
        <begin position="160"/>
        <end position="208"/>
    </location>
</feature>
<comment type="subcellular location">
    <subcellularLocation>
        <location evidence="2">Cytoplasm</location>
    </subcellularLocation>
    <subcellularLocation>
        <location evidence="1">Nucleus membrane</location>
        <topology evidence="1">Multi-pass membrane protein</topology>
    </subcellularLocation>
</comment>
<evidence type="ECO:0000256" key="9">
    <source>
        <dbReference type="ARBA" id="ARBA00023242"/>
    </source>
</evidence>
<feature type="compositionally biased region" description="Polar residues" evidence="11">
    <location>
        <begin position="259"/>
        <end position="271"/>
    </location>
</feature>
<feature type="compositionally biased region" description="Polar residues" evidence="11">
    <location>
        <begin position="300"/>
        <end position="318"/>
    </location>
</feature>
<dbReference type="AlphaFoldDB" id="A0A0C2WDL1"/>
<evidence type="ECO:0000313" key="13">
    <source>
        <dbReference type="EMBL" id="KIL59447.1"/>
    </source>
</evidence>
<dbReference type="PANTHER" id="PTHR20996:SF1">
    <property type="entry name" value="NUCLEAR ENVELOPE PHOSPHATASE-REGULATORY SUBUNIT 1"/>
    <property type="match status" value="1"/>
</dbReference>
<dbReference type="EMBL" id="KN818315">
    <property type="protein sequence ID" value="KIL59447.1"/>
    <property type="molecule type" value="Genomic_DNA"/>
</dbReference>
<evidence type="ECO:0000256" key="3">
    <source>
        <dbReference type="ARBA" id="ARBA00010998"/>
    </source>
</evidence>
<keyword evidence="6 12" id="KW-1133">Transmembrane helix</keyword>
<evidence type="ECO:0000256" key="1">
    <source>
        <dbReference type="ARBA" id="ARBA00004232"/>
    </source>
</evidence>
<evidence type="ECO:0000313" key="14">
    <source>
        <dbReference type="Proteomes" id="UP000054549"/>
    </source>
</evidence>
<keyword evidence="4" id="KW-0963">Cytoplasm</keyword>
<keyword evidence="8 12" id="KW-0472">Membrane</keyword>
<keyword evidence="5 12" id="KW-0812">Transmembrane</keyword>
<dbReference type="Proteomes" id="UP000054549">
    <property type="component" value="Unassembled WGS sequence"/>
</dbReference>
<dbReference type="GO" id="GO:0031965">
    <property type="term" value="C:nuclear membrane"/>
    <property type="evidence" value="ECO:0007669"/>
    <property type="project" value="UniProtKB-SubCell"/>
</dbReference>
<protein>
    <recommendedName>
        <fullName evidence="10">Transmembrane protein 188</fullName>
    </recommendedName>
</protein>
<feature type="compositionally biased region" description="Low complexity" evidence="11">
    <location>
        <begin position="272"/>
        <end position="286"/>
    </location>
</feature>
<dbReference type="STRING" id="946122.A0A0C2WDL1"/>
<evidence type="ECO:0000256" key="5">
    <source>
        <dbReference type="ARBA" id="ARBA00022692"/>
    </source>
</evidence>
<evidence type="ECO:0000256" key="2">
    <source>
        <dbReference type="ARBA" id="ARBA00004496"/>
    </source>
</evidence>
<reference evidence="13 14" key="1">
    <citation type="submission" date="2014-04" db="EMBL/GenBank/DDBJ databases">
        <title>Evolutionary Origins and Diversification of the Mycorrhizal Mutualists.</title>
        <authorList>
            <consortium name="DOE Joint Genome Institute"/>
            <consortium name="Mycorrhizal Genomics Consortium"/>
            <person name="Kohler A."/>
            <person name="Kuo A."/>
            <person name="Nagy L.G."/>
            <person name="Floudas D."/>
            <person name="Copeland A."/>
            <person name="Barry K.W."/>
            <person name="Cichocki N."/>
            <person name="Veneault-Fourrey C."/>
            <person name="LaButti K."/>
            <person name="Lindquist E.A."/>
            <person name="Lipzen A."/>
            <person name="Lundell T."/>
            <person name="Morin E."/>
            <person name="Murat C."/>
            <person name="Riley R."/>
            <person name="Ohm R."/>
            <person name="Sun H."/>
            <person name="Tunlid A."/>
            <person name="Henrissat B."/>
            <person name="Grigoriev I.V."/>
            <person name="Hibbett D.S."/>
            <person name="Martin F."/>
        </authorList>
    </citation>
    <scope>NUCLEOTIDE SEQUENCE [LARGE SCALE GENOMIC DNA]</scope>
    <source>
        <strain evidence="13 14">Koide BX008</strain>
    </source>
</reference>
<dbReference type="InterPro" id="IPR019168">
    <property type="entry name" value="NEP1-R1"/>
</dbReference>
<keyword evidence="14" id="KW-1185">Reference proteome</keyword>
<accession>A0A0C2WDL1</accession>
<dbReference type="HOGENOM" id="CLU_041822_0_0_1"/>
<sequence length="318" mass="36086">MPPRPSTVHPQNDAAAYRDVLLFEERLKSNALSLQRRKSRYQPVAFLLVEVLFLPPEESLLVIPYKLLLQQLLPHIYTPDTKVLLPPYIASGLLFVAITTLLLFFASGMYTEKIAYANRYLPHANRALRSFNMYLNVRKPPLRSKFKFLDKPLSFLFPRQEHERSQSKAGIPATSPRSMSPPASIARSSSPSAARPIPAIPPATNPRGELIFSSRVDRNFREGYERYRSAFEKMREEREQRLKRQNWTGWMTQWWDATPTPSGASTPVRTLSSSSAQRGRLSSSRSNTPVTIPIAHSPRQRSPSSGLVKQTLTSEPEV</sequence>
<comment type="similarity">
    <text evidence="3">Belongs to the CNEP1R1 family.</text>
</comment>
<dbReference type="GO" id="GO:0019888">
    <property type="term" value="F:protein phosphatase regulator activity"/>
    <property type="evidence" value="ECO:0007669"/>
    <property type="project" value="InterPro"/>
</dbReference>
<proteinExistence type="inferred from homology"/>
<gene>
    <name evidence="13" type="ORF">M378DRAFT_14786</name>
</gene>
<dbReference type="GO" id="GO:0005737">
    <property type="term" value="C:cytoplasm"/>
    <property type="evidence" value="ECO:0007669"/>
    <property type="project" value="UniProtKB-SubCell"/>
</dbReference>
<keyword evidence="7" id="KW-0443">Lipid metabolism</keyword>
<feature type="region of interest" description="Disordered" evidence="11">
    <location>
        <begin position="257"/>
        <end position="318"/>
    </location>
</feature>
<dbReference type="OrthoDB" id="5599171at2759"/>